<dbReference type="InterPro" id="IPR008858">
    <property type="entry name" value="TROVE_dom"/>
</dbReference>
<evidence type="ECO:0000259" key="4">
    <source>
        <dbReference type="PROSITE" id="PS50988"/>
    </source>
</evidence>
<dbReference type="GO" id="GO:1990904">
    <property type="term" value="C:ribonucleoprotein complex"/>
    <property type="evidence" value="ECO:0007669"/>
    <property type="project" value="TreeGrafter"/>
</dbReference>
<comment type="subcellular location">
    <subcellularLocation>
        <location evidence="1">Cytoplasm</location>
    </subcellularLocation>
</comment>
<dbReference type="AlphaFoldDB" id="A0A6J8CHF0"/>
<dbReference type="InterPro" id="IPR040322">
    <property type="entry name" value="TROVE2"/>
</dbReference>
<dbReference type="GO" id="GO:0003723">
    <property type="term" value="F:RNA binding"/>
    <property type="evidence" value="ECO:0007669"/>
    <property type="project" value="InterPro"/>
</dbReference>
<reference evidence="5 6" key="1">
    <citation type="submission" date="2020-06" db="EMBL/GenBank/DDBJ databases">
        <authorList>
            <person name="Li R."/>
            <person name="Bekaert M."/>
        </authorList>
    </citation>
    <scope>NUCLEOTIDE SEQUENCE [LARGE SCALE GENOMIC DNA]</scope>
    <source>
        <strain evidence="6">wild</strain>
    </source>
</reference>
<keyword evidence="3" id="KW-0479">Metal-binding</keyword>
<feature type="domain" description="TROVE" evidence="4">
    <location>
        <begin position="27"/>
        <end position="276"/>
    </location>
</feature>
<evidence type="ECO:0000256" key="2">
    <source>
        <dbReference type="ARBA" id="ARBA00022490"/>
    </source>
</evidence>
<organism evidence="5 6">
    <name type="scientific">Mytilus coruscus</name>
    <name type="common">Sea mussel</name>
    <dbReference type="NCBI Taxonomy" id="42192"/>
    <lineage>
        <taxon>Eukaryota</taxon>
        <taxon>Metazoa</taxon>
        <taxon>Spiralia</taxon>
        <taxon>Lophotrochozoa</taxon>
        <taxon>Mollusca</taxon>
        <taxon>Bivalvia</taxon>
        <taxon>Autobranchia</taxon>
        <taxon>Pteriomorphia</taxon>
        <taxon>Mytilida</taxon>
        <taxon>Mytiloidea</taxon>
        <taxon>Mytilidae</taxon>
        <taxon>Mytilinae</taxon>
        <taxon>Mytilus</taxon>
    </lineage>
</organism>
<dbReference type="PANTHER" id="PTHR14202">
    <property type="entry name" value="60 KDA RIBONUCLEOPROTEIN SSA/RO"/>
    <property type="match status" value="1"/>
</dbReference>
<dbReference type="PROSITE" id="PS50988">
    <property type="entry name" value="TROVE"/>
    <property type="match status" value="1"/>
</dbReference>
<dbReference type="InterPro" id="IPR037214">
    <property type="entry name" value="TROVE_dom_sf"/>
</dbReference>
<protein>
    <submittedName>
        <fullName evidence="5">TROVE2</fullName>
    </submittedName>
</protein>
<proteinExistence type="predicted"/>
<dbReference type="PANTHER" id="PTHR14202:SF0">
    <property type="entry name" value="RNA-BINDING PROTEIN RO60"/>
    <property type="match status" value="1"/>
</dbReference>
<evidence type="ECO:0000256" key="1">
    <source>
        <dbReference type="ARBA" id="ARBA00004496"/>
    </source>
</evidence>
<dbReference type="GO" id="GO:0046872">
    <property type="term" value="F:metal ion binding"/>
    <property type="evidence" value="ECO:0007669"/>
    <property type="project" value="UniProtKB-KW"/>
</dbReference>
<accession>A0A6J8CHF0</accession>
<evidence type="ECO:0000313" key="6">
    <source>
        <dbReference type="Proteomes" id="UP000507470"/>
    </source>
</evidence>
<dbReference type="GO" id="GO:0005737">
    <property type="term" value="C:cytoplasm"/>
    <property type="evidence" value="ECO:0007669"/>
    <property type="project" value="UniProtKB-SubCell"/>
</dbReference>
<gene>
    <name evidence="5" type="ORF">MCOR_29816</name>
</gene>
<evidence type="ECO:0000256" key="3">
    <source>
        <dbReference type="ARBA" id="ARBA00022723"/>
    </source>
</evidence>
<keyword evidence="2" id="KW-0963">Cytoplasm</keyword>
<sequence>MEVDQQSQEVHPFEEIVPQSQPLIGQIPNISGGYSYPISDLDSLLRFLCLGVNDRVYRANTQHTEFCRANVKFIDRLIQDGRGSEVIKCIRDVSIQGRAYKHDTTLYALAICARSNNLETKQSAYEILNDVCRIPTHLFQFVNYCEELSEITSGWGRAHRMGISNWYNSFKSEDPQNHKSAKKLAYLVTKYKRRHGWTHRDAVRLAHVHPKTTDIRLIIEYIFGKSITVNNTPNQASISEFLDAARRAKRCNDVEEIRSLIANYHLSRNIYLLILK</sequence>
<evidence type="ECO:0000313" key="5">
    <source>
        <dbReference type="EMBL" id="CAC5395121.1"/>
    </source>
</evidence>
<dbReference type="OrthoDB" id="6098064at2759"/>
<name>A0A6J8CHF0_MYTCO</name>
<dbReference type="SUPFAM" id="SSF140864">
    <property type="entry name" value="TROVE domain-like"/>
    <property type="match status" value="1"/>
</dbReference>
<dbReference type="Proteomes" id="UP000507470">
    <property type="component" value="Unassembled WGS sequence"/>
</dbReference>
<dbReference type="EMBL" id="CACVKT020005429">
    <property type="protein sequence ID" value="CAC5395121.1"/>
    <property type="molecule type" value="Genomic_DNA"/>
</dbReference>
<dbReference type="Pfam" id="PF05731">
    <property type="entry name" value="TROVE"/>
    <property type="match status" value="1"/>
</dbReference>
<keyword evidence="6" id="KW-1185">Reference proteome</keyword>